<organism evidence="10 11">
    <name type="scientific">Amniculicola lignicola CBS 123094</name>
    <dbReference type="NCBI Taxonomy" id="1392246"/>
    <lineage>
        <taxon>Eukaryota</taxon>
        <taxon>Fungi</taxon>
        <taxon>Dikarya</taxon>
        <taxon>Ascomycota</taxon>
        <taxon>Pezizomycotina</taxon>
        <taxon>Dothideomycetes</taxon>
        <taxon>Pleosporomycetidae</taxon>
        <taxon>Pleosporales</taxon>
        <taxon>Amniculicolaceae</taxon>
        <taxon>Amniculicola</taxon>
    </lineage>
</organism>
<keyword evidence="11" id="KW-1185">Reference proteome</keyword>
<gene>
    <name evidence="10" type="ORF">P154DRAFT_434926</name>
</gene>
<dbReference type="AlphaFoldDB" id="A0A6A5WFX4"/>
<keyword evidence="3" id="KW-0285">Flavoprotein</keyword>
<evidence type="ECO:0000259" key="9">
    <source>
        <dbReference type="PROSITE" id="PS51387"/>
    </source>
</evidence>
<dbReference type="GO" id="GO:0005737">
    <property type="term" value="C:cytoplasm"/>
    <property type="evidence" value="ECO:0007669"/>
    <property type="project" value="TreeGrafter"/>
</dbReference>
<dbReference type="SUPFAM" id="SSF56176">
    <property type="entry name" value="FAD-binding/transporter-associated domain-like"/>
    <property type="match status" value="1"/>
</dbReference>
<dbReference type="GO" id="GO:0071949">
    <property type="term" value="F:FAD binding"/>
    <property type="evidence" value="ECO:0007669"/>
    <property type="project" value="InterPro"/>
</dbReference>
<dbReference type="GO" id="GO:0050614">
    <property type="term" value="F:Delta24-sterol reductase activity"/>
    <property type="evidence" value="ECO:0007669"/>
    <property type="project" value="UniProtKB-EC"/>
</dbReference>
<evidence type="ECO:0000256" key="2">
    <source>
        <dbReference type="ARBA" id="ARBA00012405"/>
    </source>
</evidence>
<keyword evidence="5" id="KW-0274">FAD</keyword>
<dbReference type="PANTHER" id="PTHR10801:SF0">
    <property type="entry name" value="DELTA(24)-STEROL REDUCTASE"/>
    <property type="match status" value="1"/>
</dbReference>
<dbReference type="PANTHER" id="PTHR10801">
    <property type="entry name" value="24-DEHYDROCHOLESTEROL REDUCTASE"/>
    <property type="match status" value="1"/>
</dbReference>
<dbReference type="EC" id="1.3.1.72" evidence="2"/>
<dbReference type="InterPro" id="IPR040165">
    <property type="entry name" value="Diminuto-like"/>
</dbReference>
<evidence type="ECO:0000256" key="6">
    <source>
        <dbReference type="ARBA" id="ARBA00022989"/>
    </source>
</evidence>
<keyword evidence="4" id="KW-0812">Transmembrane</keyword>
<evidence type="ECO:0000313" key="11">
    <source>
        <dbReference type="Proteomes" id="UP000799779"/>
    </source>
</evidence>
<name>A0A6A5WFX4_9PLEO</name>
<feature type="domain" description="FAD-binding PCMH-type" evidence="9">
    <location>
        <begin position="1"/>
        <end position="166"/>
    </location>
</feature>
<keyword evidence="6" id="KW-1133">Transmembrane helix</keyword>
<dbReference type="InterPro" id="IPR016166">
    <property type="entry name" value="FAD-bd_PCMH"/>
</dbReference>
<dbReference type="GO" id="GO:0016020">
    <property type="term" value="C:membrane"/>
    <property type="evidence" value="ECO:0007669"/>
    <property type="project" value="UniProtKB-SubCell"/>
</dbReference>
<evidence type="ECO:0000256" key="4">
    <source>
        <dbReference type="ARBA" id="ARBA00022692"/>
    </source>
</evidence>
<dbReference type="InterPro" id="IPR016164">
    <property type="entry name" value="FAD-linked_Oxase-like_C"/>
</dbReference>
<dbReference type="GO" id="GO:0000246">
    <property type="term" value="F:Delta24(24-1) sterol reductase activity"/>
    <property type="evidence" value="ECO:0007669"/>
    <property type="project" value="TreeGrafter"/>
</dbReference>
<dbReference type="SUPFAM" id="SSF55103">
    <property type="entry name" value="FAD-linked oxidases, C-terminal domain"/>
    <property type="match status" value="1"/>
</dbReference>
<dbReference type="InterPro" id="IPR006094">
    <property type="entry name" value="Oxid_FAD_bind_N"/>
</dbReference>
<sequence length="472" mass="53842">MDTHRFLVREISKSVQSLHEENRAWAIYHGPSHTLKRLPDRATIIRTTDLHNILNINMQCKFALVEPNVTISDLVQKTLNHGLMPIVVPSFPSLTVGGCFAGTAAGSGSSKFGYFDQGVAWVEVVLADGRITRASRTRNVDLLEGLVGSLGTVGIVTLLQVRLVPAARFVEVEYFPIKGVGRLIEVLERAAKDTENDFVEGLMIGVVVVGRLFAKKGKEMVTFSNPHDRWFYMHALEAEKKIEKVRMLDYLFRHDRGAFCLGETCFGRIPFRPWTRWATDSAMREASLIRVVQELQWADHLVMQDVVVPVDAAAEVLDHLDSNMGRFPLALCPVRQWPENSVVMRPNPRSAELCMSITVRGWSDDSIKDAKKFRDQTREVEKKVYELGGIKWLYSRNYYSEEEFWNTYSKEDYDNLRSKYNAGYLPSVYHKSKTPDMPPRSRRAAKVKVKGFWNQVFTWSSVLAVRHRAQKT</sequence>
<dbReference type="Gene3D" id="3.30.465.10">
    <property type="match status" value="1"/>
</dbReference>
<protein>
    <recommendedName>
        <fullName evidence="2">Delta(24)-sterol reductase</fullName>
        <ecNumber evidence="2">1.3.1.72</ecNumber>
    </recommendedName>
</protein>
<dbReference type="PROSITE" id="PS51387">
    <property type="entry name" value="FAD_PCMH"/>
    <property type="match status" value="1"/>
</dbReference>
<dbReference type="GO" id="GO:0008202">
    <property type="term" value="P:steroid metabolic process"/>
    <property type="evidence" value="ECO:0007669"/>
    <property type="project" value="TreeGrafter"/>
</dbReference>
<evidence type="ECO:0000256" key="1">
    <source>
        <dbReference type="ARBA" id="ARBA00004167"/>
    </source>
</evidence>
<dbReference type="OrthoDB" id="3780024at2759"/>
<dbReference type="EMBL" id="ML977589">
    <property type="protein sequence ID" value="KAF2000317.1"/>
    <property type="molecule type" value="Genomic_DNA"/>
</dbReference>
<reference evidence="10" key="1">
    <citation type="journal article" date="2020" name="Stud. Mycol.">
        <title>101 Dothideomycetes genomes: a test case for predicting lifestyles and emergence of pathogens.</title>
        <authorList>
            <person name="Haridas S."/>
            <person name="Albert R."/>
            <person name="Binder M."/>
            <person name="Bloem J."/>
            <person name="Labutti K."/>
            <person name="Salamov A."/>
            <person name="Andreopoulos B."/>
            <person name="Baker S."/>
            <person name="Barry K."/>
            <person name="Bills G."/>
            <person name="Bluhm B."/>
            <person name="Cannon C."/>
            <person name="Castanera R."/>
            <person name="Culley D."/>
            <person name="Daum C."/>
            <person name="Ezra D."/>
            <person name="Gonzalez J."/>
            <person name="Henrissat B."/>
            <person name="Kuo A."/>
            <person name="Liang C."/>
            <person name="Lipzen A."/>
            <person name="Lutzoni F."/>
            <person name="Magnuson J."/>
            <person name="Mondo S."/>
            <person name="Nolan M."/>
            <person name="Ohm R."/>
            <person name="Pangilinan J."/>
            <person name="Park H.-J."/>
            <person name="Ramirez L."/>
            <person name="Alfaro M."/>
            <person name="Sun H."/>
            <person name="Tritt A."/>
            <person name="Yoshinaga Y."/>
            <person name="Zwiers L.-H."/>
            <person name="Turgeon B."/>
            <person name="Goodwin S."/>
            <person name="Spatafora J."/>
            <person name="Crous P."/>
            <person name="Grigoriev I."/>
        </authorList>
    </citation>
    <scope>NUCLEOTIDE SEQUENCE</scope>
    <source>
        <strain evidence="10">CBS 123094</strain>
    </source>
</reference>
<accession>A0A6A5WFX4</accession>
<evidence type="ECO:0000256" key="8">
    <source>
        <dbReference type="ARBA" id="ARBA00023136"/>
    </source>
</evidence>
<evidence type="ECO:0000313" key="10">
    <source>
        <dbReference type="EMBL" id="KAF2000317.1"/>
    </source>
</evidence>
<evidence type="ECO:0000256" key="3">
    <source>
        <dbReference type="ARBA" id="ARBA00022630"/>
    </source>
</evidence>
<keyword evidence="8" id="KW-0472">Membrane</keyword>
<dbReference type="Pfam" id="PF01565">
    <property type="entry name" value="FAD_binding_4"/>
    <property type="match status" value="1"/>
</dbReference>
<evidence type="ECO:0000256" key="7">
    <source>
        <dbReference type="ARBA" id="ARBA00023002"/>
    </source>
</evidence>
<dbReference type="Proteomes" id="UP000799779">
    <property type="component" value="Unassembled WGS sequence"/>
</dbReference>
<dbReference type="InterPro" id="IPR016169">
    <property type="entry name" value="FAD-bd_PCMH_sub2"/>
</dbReference>
<keyword evidence="7" id="KW-0560">Oxidoreductase</keyword>
<evidence type="ECO:0000256" key="5">
    <source>
        <dbReference type="ARBA" id="ARBA00022827"/>
    </source>
</evidence>
<dbReference type="InterPro" id="IPR036318">
    <property type="entry name" value="FAD-bd_PCMH-like_sf"/>
</dbReference>
<proteinExistence type="predicted"/>
<comment type="subcellular location">
    <subcellularLocation>
        <location evidence="1">Membrane</location>
        <topology evidence="1">Single-pass membrane protein</topology>
    </subcellularLocation>
</comment>